<dbReference type="InterPro" id="IPR004443">
    <property type="entry name" value="YjeF_N_dom"/>
</dbReference>
<dbReference type="Gene3D" id="3.40.50.10260">
    <property type="entry name" value="YjeF N-terminal domain"/>
    <property type="match status" value="1"/>
</dbReference>
<comment type="subcellular location">
    <subcellularLocation>
        <location evidence="1">Cytoplasm</location>
        <location evidence="1">P-body</location>
    </subcellularLocation>
</comment>
<feature type="domain" description="DFDF" evidence="7">
    <location>
        <begin position="216"/>
        <end position="252"/>
    </location>
</feature>
<proteinExistence type="inferred from homology"/>
<dbReference type="InterPro" id="IPR019050">
    <property type="entry name" value="FDF_dom"/>
</dbReference>
<feature type="compositionally biased region" description="Low complexity" evidence="5">
    <location>
        <begin position="111"/>
        <end position="125"/>
    </location>
</feature>
<reference evidence="8 9" key="1">
    <citation type="submission" date="2024-04" db="EMBL/GenBank/DDBJ databases">
        <authorList>
            <consortium name="Genoscope - CEA"/>
            <person name="William W."/>
        </authorList>
    </citation>
    <scope>NUCLEOTIDE SEQUENCE [LARGE SCALE GENOMIC DNA]</scope>
</reference>
<dbReference type="PANTHER" id="PTHR13612:SF0">
    <property type="entry name" value="ENHANCER OF MRNA-DECAPPING PROTEIN 3"/>
    <property type="match status" value="1"/>
</dbReference>
<dbReference type="SUPFAM" id="SSF64153">
    <property type="entry name" value="YjeF N-terminal domain-like"/>
    <property type="match status" value="1"/>
</dbReference>
<protein>
    <recommendedName>
        <fullName evidence="3">Enhancer of mRNA-decapping protein 3</fullName>
    </recommendedName>
</protein>
<dbReference type="EMBL" id="CAXITT010000849">
    <property type="protein sequence ID" value="CAL1546732.1"/>
    <property type="molecule type" value="Genomic_DNA"/>
</dbReference>
<evidence type="ECO:0000313" key="9">
    <source>
        <dbReference type="Proteomes" id="UP001497497"/>
    </source>
</evidence>
<sequence>MVSIDCGPLGTYQGHVQKIDPIMNTLTITHAFHNGLRCDQSEVNLSSTAIRDIKIIHASHEAKEIITRKATPSKMTKEIDEVTKPICSSPIKIIKAASKARTGFQSAAPPGSGSVSNGNNNQGKSSCRRKLSPPDSPSKINDVGVGMNGTRPRISKSANREASIQEVVEHAQGNGHGSNGGLKYQSDYCGDQGRKPSASRKMERVKRGANSRNSECFSAPTDSFLHEFDFESNLALFNKKEVFQEIESGFPELSLDPDPSEQKYRHDENILQPGESNVPVMKQEIQVPGPKSELYYTDTGLVVPSISLELRDKLCEAASLCGLTYTRQLEAFGRAASEMVIHLIGGSHRIHPKNNHQMPVVVILCGPHEHGALGVCCARILSSHGVQVSLLMPSAAPLPPILTQELELYRLSGSKLTHTVKGLPDTIDLIVTALDSTTDPSLTQQQWYQSVAAWMKSSDIRAQVLALDPPAPGPGIPAK</sequence>
<evidence type="ECO:0000256" key="3">
    <source>
        <dbReference type="ARBA" id="ARBA00015797"/>
    </source>
</evidence>
<dbReference type="GO" id="GO:0003729">
    <property type="term" value="F:mRNA binding"/>
    <property type="evidence" value="ECO:0007669"/>
    <property type="project" value="InterPro"/>
</dbReference>
<feature type="region of interest" description="Disordered" evidence="5">
    <location>
        <begin position="103"/>
        <end position="216"/>
    </location>
</feature>
<evidence type="ECO:0000256" key="5">
    <source>
        <dbReference type="SAM" id="MobiDB-lite"/>
    </source>
</evidence>
<evidence type="ECO:0000259" key="6">
    <source>
        <dbReference type="PROSITE" id="PS51385"/>
    </source>
</evidence>
<dbReference type="CDD" id="cd01737">
    <property type="entry name" value="LSm16_N"/>
    <property type="match status" value="1"/>
</dbReference>
<dbReference type="Pfam" id="PF09532">
    <property type="entry name" value="FDF"/>
    <property type="match status" value="1"/>
</dbReference>
<dbReference type="GO" id="GO:0031087">
    <property type="term" value="P:deadenylation-independent decapping of nuclear-transcribed mRNA"/>
    <property type="evidence" value="ECO:0007669"/>
    <property type="project" value="InterPro"/>
</dbReference>
<evidence type="ECO:0000256" key="4">
    <source>
        <dbReference type="ARBA" id="ARBA00022490"/>
    </source>
</evidence>
<evidence type="ECO:0000256" key="2">
    <source>
        <dbReference type="ARBA" id="ARBA00006610"/>
    </source>
</evidence>
<comment type="caution">
    <text evidence="8">The sequence shown here is derived from an EMBL/GenBank/DDBJ whole genome shotgun (WGS) entry which is preliminary data.</text>
</comment>
<organism evidence="8 9">
    <name type="scientific">Lymnaea stagnalis</name>
    <name type="common">Great pond snail</name>
    <name type="synonym">Helix stagnalis</name>
    <dbReference type="NCBI Taxonomy" id="6523"/>
    <lineage>
        <taxon>Eukaryota</taxon>
        <taxon>Metazoa</taxon>
        <taxon>Spiralia</taxon>
        <taxon>Lophotrochozoa</taxon>
        <taxon>Mollusca</taxon>
        <taxon>Gastropoda</taxon>
        <taxon>Heterobranchia</taxon>
        <taxon>Euthyneura</taxon>
        <taxon>Panpulmonata</taxon>
        <taxon>Hygrophila</taxon>
        <taxon>Lymnaeoidea</taxon>
        <taxon>Lymnaeidae</taxon>
        <taxon>Lymnaea</taxon>
    </lineage>
</organism>
<keyword evidence="4" id="KW-0963">Cytoplasm</keyword>
<dbReference type="Pfam" id="PF03853">
    <property type="entry name" value="YjeF_N"/>
    <property type="match status" value="1"/>
</dbReference>
<dbReference type="AlphaFoldDB" id="A0AAV2IM55"/>
<dbReference type="Proteomes" id="UP001497497">
    <property type="component" value="Unassembled WGS sequence"/>
</dbReference>
<gene>
    <name evidence="8" type="ORF">GSLYS_00020109001</name>
</gene>
<dbReference type="Gene3D" id="2.30.30.100">
    <property type="match status" value="1"/>
</dbReference>
<evidence type="ECO:0000313" key="8">
    <source>
        <dbReference type="EMBL" id="CAL1546732.1"/>
    </source>
</evidence>
<dbReference type="InterPro" id="IPR025762">
    <property type="entry name" value="DFDF"/>
</dbReference>
<name>A0AAV2IM55_LYMST</name>
<dbReference type="InterPro" id="IPR036652">
    <property type="entry name" value="YjeF_N_dom_sf"/>
</dbReference>
<feature type="domain" description="YjeF N-terminal" evidence="6">
    <location>
        <begin position="308"/>
        <end position="479"/>
    </location>
</feature>
<evidence type="ECO:0000259" key="7">
    <source>
        <dbReference type="PROSITE" id="PS51512"/>
    </source>
</evidence>
<dbReference type="PROSITE" id="PS51512">
    <property type="entry name" value="DFDF"/>
    <property type="match status" value="1"/>
</dbReference>
<dbReference type="PANTHER" id="PTHR13612">
    <property type="entry name" value="ENHANCER OF MRNA-DECAPPING PROTEIN 3"/>
    <property type="match status" value="1"/>
</dbReference>
<dbReference type="GO" id="GO:0033962">
    <property type="term" value="P:P-body assembly"/>
    <property type="evidence" value="ECO:0007669"/>
    <property type="project" value="TreeGrafter"/>
</dbReference>
<accession>A0AAV2IM55</accession>
<dbReference type="InterPro" id="IPR034107">
    <property type="entry name" value="Lsm16_N"/>
</dbReference>
<keyword evidence="9" id="KW-1185">Reference proteome</keyword>
<dbReference type="SMART" id="SM01199">
    <property type="entry name" value="FDF"/>
    <property type="match status" value="1"/>
</dbReference>
<evidence type="ECO:0000256" key="1">
    <source>
        <dbReference type="ARBA" id="ARBA00004201"/>
    </source>
</evidence>
<comment type="similarity">
    <text evidence="2">Belongs to the EDC3 family.</text>
</comment>
<dbReference type="GO" id="GO:0000932">
    <property type="term" value="C:P-body"/>
    <property type="evidence" value="ECO:0007669"/>
    <property type="project" value="UniProtKB-SubCell"/>
</dbReference>
<dbReference type="PROSITE" id="PS51385">
    <property type="entry name" value="YJEF_N"/>
    <property type="match status" value="1"/>
</dbReference>